<dbReference type="OrthoDB" id="6615390at2759"/>
<dbReference type="STRING" id="67767.A0A0J7NAN6"/>
<dbReference type="SUPFAM" id="SSF53098">
    <property type="entry name" value="Ribonuclease H-like"/>
    <property type="match status" value="1"/>
</dbReference>
<organism evidence="1 2">
    <name type="scientific">Lasius niger</name>
    <name type="common">Black garden ant</name>
    <dbReference type="NCBI Taxonomy" id="67767"/>
    <lineage>
        <taxon>Eukaryota</taxon>
        <taxon>Metazoa</taxon>
        <taxon>Ecdysozoa</taxon>
        <taxon>Arthropoda</taxon>
        <taxon>Hexapoda</taxon>
        <taxon>Insecta</taxon>
        <taxon>Pterygota</taxon>
        <taxon>Neoptera</taxon>
        <taxon>Endopterygota</taxon>
        <taxon>Hymenoptera</taxon>
        <taxon>Apocrita</taxon>
        <taxon>Aculeata</taxon>
        <taxon>Formicoidea</taxon>
        <taxon>Formicidae</taxon>
        <taxon>Formicinae</taxon>
        <taxon>Lasius</taxon>
        <taxon>Lasius</taxon>
    </lineage>
</organism>
<gene>
    <name evidence="1" type="ORF">RF55_10667</name>
</gene>
<protein>
    <recommendedName>
        <fullName evidence="3">Integrase catalytic domain-containing protein</fullName>
    </recommendedName>
</protein>
<dbReference type="AlphaFoldDB" id="A0A0J7NAN6"/>
<keyword evidence="2" id="KW-1185">Reference proteome</keyword>
<reference evidence="1 2" key="1">
    <citation type="submission" date="2015-04" db="EMBL/GenBank/DDBJ databases">
        <title>Lasius niger genome sequencing.</title>
        <authorList>
            <person name="Konorov E.A."/>
            <person name="Nikitin M.A."/>
            <person name="Kirill M.V."/>
            <person name="Chang P."/>
        </authorList>
    </citation>
    <scope>NUCLEOTIDE SEQUENCE [LARGE SCALE GENOMIC DNA]</scope>
    <source>
        <tissue evidence="1">Whole</tissue>
    </source>
</reference>
<proteinExistence type="predicted"/>
<dbReference type="EMBL" id="LBMM01007506">
    <property type="protein sequence ID" value="KMQ89675.1"/>
    <property type="molecule type" value="Genomic_DNA"/>
</dbReference>
<dbReference type="PANTHER" id="PTHR47331">
    <property type="entry name" value="PHD-TYPE DOMAIN-CONTAINING PROTEIN"/>
    <property type="match status" value="1"/>
</dbReference>
<evidence type="ECO:0000313" key="2">
    <source>
        <dbReference type="Proteomes" id="UP000036403"/>
    </source>
</evidence>
<name>A0A0J7NAN6_LASNI</name>
<dbReference type="PaxDb" id="67767-A0A0J7NAN6"/>
<dbReference type="InterPro" id="IPR036397">
    <property type="entry name" value="RNaseH_sf"/>
</dbReference>
<comment type="caution">
    <text evidence="1">The sequence shown here is derived from an EMBL/GenBank/DDBJ whole genome shotgun (WGS) entry which is preliminary data.</text>
</comment>
<dbReference type="Proteomes" id="UP000036403">
    <property type="component" value="Unassembled WGS sequence"/>
</dbReference>
<sequence length="209" mass="23241">MGSLPWVTLSRSFQHTGVNFAGPIWLRTSKGRGHKTYKAFVSVFVCFSCRAVHLEDVSDYSADAFLAAFRRFVARRGVCQAIYTTIHTRSSGYLRTTASGGISQPPAAPHFGGLWEAAVKALKHHLRRVIGETKLIFKEMATFLAKIEACVNSRPLQALTDDPEDLDALTPGHFLIGAPLNAIPEPLMLDVPVNQLSRWRLLQQMRDHL</sequence>
<evidence type="ECO:0008006" key="3">
    <source>
        <dbReference type="Google" id="ProtNLM"/>
    </source>
</evidence>
<accession>A0A0J7NAN6</accession>
<evidence type="ECO:0000313" key="1">
    <source>
        <dbReference type="EMBL" id="KMQ89675.1"/>
    </source>
</evidence>
<dbReference type="GO" id="GO:0003676">
    <property type="term" value="F:nucleic acid binding"/>
    <property type="evidence" value="ECO:0007669"/>
    <property type="project" value="InterPro"/>
</dbReference>
<dbReference type="InterPro" id="IPR012337">
    <property type="entry name" value="RNaseH-like_sf"/>
</dbReference>
<dbReference type="Gene3D" id="3.30.420.10">
    <property type="entry name" value="Ribonuclease H-like superfamily/Ribonuclease H"/>
    <property type="match status" value="1"/>
</dbReference>